<gene>
    <name evidence="9" type="ORF">DYB30_012995</name>
    <name evidence="10" type="ORF">DYB38_001581</name>
</gene>
<comment type="subcellular location">
    <subcellularLocation>
        <location evidence="1">Membrane</location>
        <topology evidence="1">Multi-pass membrane protein</topology>
    </subcellularLocation>
</comment>
<evidence type="ECO:0000256" key="4">
    <source>
        <dbReference type="ARBA" id="ARBA00022692"/>
    </source>
</evidence>
<dbReference type="PANTHER" id="PTHR13116">
    <property type="entry name" value="ER MEMBRANE PROTEIN COMPLEX SUBUNIT 3"/>
    <property type="match status" value="1"/>
</dbReference>
<proteinExistence type="inferred from homology"/>
<evidence type="ECO:0000256" key="1">
    <source>
        <dbReference type="ARBA" id="ARBA00004141"/>
    </source>
</evidence>
<evidence type="ECO:0000256" key="8">
    <source>
        <dbReference type="SAM" id="Phobius"/>
    </source>
</evidence>
<sequence>MPLIAFRLKASTWWKPEHPRLGRASYDPALRVLGHGAELRVRVVEDRRSAENVWHTSSTRLVISSEKKDGVQGLLREKVKNDAMNQMMNPAGMMKMMKGNMTFMVSNFVMMGLVGTLDVSYVSSLSLYFLIMFGMSGFMSLLLGKGNNAKAMQMQMGMGAGAGMGFDAPRMYKQERVSLRLHVHEFALEHAEKKLLGDPIPEKVEGVAASSAATTTTSSAGTSSVPRAKHAKRARA</sequence>
<keyword evidence="4 8" id="KW-0812">Transmembrane</keyword>
<evidence type="ECO:0000313" key="12">
    <source>
        <dbReference type="Proteomes" id="UP000266643"/>
    </source>
</evidence>
<keyword evidence="5 8" id="KW-1133">Transmembrane helix</keyword>
<organism evidence="10 11">
    <name type="scientific">Aphanomyces astaci</name>
    <name type="common">Crayfish plague agent</name>
    <dbReference type="NCBI Taxonomy" id="112090"/>
    <lineage>
        <taxon>Eukaryota</taxon>
        <taxon>Sar</taxon>
        <taxon>Stramenopiles</taxon>
        <taxon>Oomycota</taxon>
        <taxon>Saprolegniomycetes</taxon>
        <taxon>Saprolegniales</taxon>
        <taxon>Verrucalvaceae</taxon>
        <taxon>Aphanomyces</taxon>
    </lineage>
</organism>
<reference evidence="11 12" key="1">
    <citation type="submission" date="2018-08" db="EMBL/GenBank/DDBJ databases">
        <title>Aphanomyces genome sequencing and annotation.</title>
        <authorList>
            <person name="Minardi D."/>
            <person name="Oidtmann B."/>
            <person name="Van Der Giezen M."/>
            <person name="Studholme D.J."/>
        </authorList>
    </citation>
    <scope>NUCLEOTIDE SEQUENCE [LARGE SCALE GENOMIC DNA]</scope>
    <source>
        <strain evidence="9 12">D2</strain>
        <strain evidence="10 11">SA</strain>
    </source>
</reference>
<evidence type="ECO:0000313" key="9">
    <source>
        <dbReference type="EMBL" id="RHY62053.1"/>
    </source>
</evidence>
<dbReference type="GO" id="GO:0072546">
    <property type="term" value="C:EMC complex"/>
    <property type="evidence" value="ECO:0007669"/>
    <property type="project" value="TreeGrafter"/>
</dbReference>
<dbReference type="AlphaFoldDB" id="A0A397DM60"/>
<dbReference type="InterPro" id="IPR002809">
    <property type="entry name" value="EMC3/TMCO1"/>
</dbReference>
<dbReference type="PANTHER" id="PTHR13116:SF5">
    <property type="entry name" value="ER MEMBRANE PROTEIN COMPLEX SUBUNIT 3"/>
    <property type="match status" value="1"/>
</dbReference>
<dbReference type="EMBL" id="QUTD01005418">
    <property type="protein sequence ID" value="RHY62053.1"/>
    <property type="molecule type" value="Genomic_DNA"/>
</dbReference>
<evidence type="ECO:0000256" key="7">
    <source>
        <dbReference type="SAM" id="MobiDB-lite"/>
    </source>
</evidence>
<dbReference type="InterPro" id="IPR008568">
    <property type="entry name" value="EMC3"/>
</dbReference>
<evidence type="ECO:0000313" key="11">
    <source>
        <dbReference type="Proteomes" id="UP000265716"/>
    </source>
</evidence>
<accession>A0A397DM60</accession>
<protein>
    <recommendedName>
        <fullName evidence="3">ER membrane protein complex subunit 3</fullName>
    </recommendedName>
</protein>
<feature type="region of interest" description="Disordered" evidence="7">
    <location>
        <begin position="207"/>
        <end position="236"/>
    </location>
</feature>
<dbReference type="EMBL" id="QUTC01004442">
    <property type="protein sequence ID" value="RHY64599.1"/>
    <property type="molecule type" value="Genomic_DNA"/>
</dbReference>
<evidence type="ECO:0000256" key="2">
    <source>
        <dbReference type="ARBA" id="ARBA00005376"/>
    </source>
</evidence>
<evidence type="ECO:0000313" key="10">
    <source>
        <dbReference type="EMBL" id="RHY64599.1"/>
    </source>
</evidence>
<dbReference type="Proteomes" id="UP000265716">
    <property type="component" value="Unassembled WGS sequence"/>
</dbReference>
<comment type="similarity">
    <text evidence="2">Belongs to the EMC3 family.</text>
</comment>
<dbReference type="Proteomes" id="UP000266643">
    <property type="component" value="Unassembled WGS sequence"/>
</dbReference>
<dbReference type="GO" id="GO:0034975">
    <property type="term" value="P:protein folding in endoplasmic reticulum"/>
    <property type="evidence" value="ECO:0007669"/>
    <property type="project" value="TreeGrafter"/>
</dbReference>
<evidence type="ECO:0000256" key="3">
    <source>
        <dbReference type="ARBA" id="ARBA00020822"/>
    </source>
</evidence>
<evidence type="ECO:0000256" key="5">
    <source>
        <dbReference type="ARBA" id="ARBA00022989"/>
    </source>
</evidence>
<feature type="compositionally biased region" description="Basic residues" evidence="7">
    <location>
        <begin position="227"/>
        <end position="236"/>
    </location>
</feature>
<feature type="transmembrane region" description="Helical" evidence="8">
    <location>
        <begin position="127"/>
        <end position="144"/>
    </location>
</feature>
<feature type="compositionally biased region" description="Low complexity" evidence="7">
    <location>
        <begin position="208"/>
        <end position="224"/>
    </location>
</feature>
<name>A0A397DM60_APHAT</name>
<dbReference type="VEuPathDB" id="FungiDB:H257_06329"/>
<comment type="caution">
    <text evidence="10">The sequence shown here is derived from an EMBL/GenBank/DDBJ whole genome shotgun (WGS) entry which is preliminary data.</text>
</comment>
<keyword evidence="6 8" id="KW-0472">Membrane</keyword>
<evidence type="ECO:0000256" key="6">
    <source>
        <dbReference type="ARBA" id="ARBA00023136"/>
    </source>
</evidence>
<feature type="transmembrane region" description="Helical" evidence="8">
    <location>
        <begin position="103"/>
        <end position="121"/>
    </location>
</feature>
<dbReference type="SMART" id="SM01415">
    <property type="entry name" value="DUF106"/>
    <property type="match status" value="1"/>
</dbReference>